<dbReference type="InterPro" id="IPR029063">
    <property type="entry name" value="SAM-dependent_MTases_sf"/>
</dbReference>
<reference evidence="1" key="1">
    <citation type="submission" date="2023-11" db="EMBL/GenBank/DDBJ databases">
        <title>Genome assemblies of two species of porcelain crab, Petrolisthes cinctipes and Petrolisthes manimaculis (Anomura: Porcellanidae).</title>
        <authorList>
            <person name="Angst P."/>
        </authorList>
    </citation>
    <scope>NUCLEOTIDE SEQUENCE</scope>
    <source>
        <strain evidence="1">PB745_02</strain>
        <tissue evidence="1">Gill</tissue>
    </source>
</reference>
<dbReference type="Proteomes" id="UP001292094">
    <property type="component" value="Unassembled WGS sequence"/>
</dbReference>
<keyword evidence="2" id="KW-1185">Reference proteome</keyword>
<dbReference type="Pfam" id="PF24917">
    <property type="entry name" value="BLTP3A_B"/>
    <property type="match status" value="1"/>
</dbReference>
<dbReference type="PANTHER" id="PTHR22774:SF11">
    <property type="entry name" value="CHOREIN N-TERMINAL DOMAIN-CONTAINING PROTEIN"/>
    <property type="match status" value="1"/>
</dbReference>
<protein>
    <recommendedName>
        <fullName evidence="3">Methyltransferase FkbM domain-containing protein</fullName>
    </recommendedName>
</protein>
<accession>A0AAE1PSZ0</accession>
<evidence type="ECO:0000313" key="1">
    <source>
        <dbReference type="EMBL" id="KAK4313598.1"/>
    </source>
</evidence>
<proteinExistence type="predicted"/>
<comment type="caution">
    <text evidence="1">The sequence shown here is derived from an EMBL/GenBank/DDBJ whole genome shotgun (WGS) entry which is preliminary data.</text>
</comment>
<dbReference type="PANTHER" id="PTHR22774">
    <property type="entry name" value="CHOREIN N-TERMINAL DOMAIN-CONTAINING PROTEIN"/>
    <property type="match status" value="1"/>
</dbReference>
<dbReference type="SUPFAM" id="SSF53335">
    <property type="entry name" value="S-adenosyl-L-methionine-dependent methyltransferases"/>
    <property type="match status" value="1"/>
</dbReference>
<dbReference type="InterPro" id="IPR026728">
    <property type="entry name" value="BLTP3A/B"/>
</dbReference>
<sequence length="200" mass="23362">MLLFIKEIDRYINILKKLNLENSTIDYLKIDIESSELSFFEDVLYQTPNLLKNVKMMGMEIHARHHGRQTFWEFFQRLECLGFKVIFTEMNQVKINWFLQGKKVRFAKNVSSDSVNVSTLKGEGELTNLELNEIVLTDLLELPTWLRITRAQVNRVNLKIQWTKLKSVPILVLSWQTLRIEARSTKDPALTPTRPVVASP</sequence>
<gene>
    <name evidence="1" type="ORF">Pmani_015053</name>
</gene>
<dbReference type="EMBL" id="JAWZYT010001283">
    <property type="protein sequence ID" value="KAK4313598.1"/>
    <property type="molecule type" value="Genomic_DNA"/>
</dbReference>
<evidence type="ECO:0008006" key="3">
    <source>
        <dbReference type="Google" id="ProtNLM"/>
    </source>
</evidence>
<dbReference type="AlphaFoldDB" id="A0AAE1PSZ0"/>
<evidence type="ECO:0000313" key="2">
    <source>
        <dbReference type="Proteomes" id="UP001292094"/>
    </source>
</evidence>
<name>A0AAE1PSZ0_9EUCA</name>
<organism evidence="1 2">
    <name type="scientific">Petrolisthes manimaculis</name>
    <dbReference type="NCBI Taxonomy" id="1843537"/>
    <lineage>
        <taxon>Eukaryota</taxon>
        <taxon>Metazoa</taxon>
        <taxon>Ecdysozoa</taxon>
        <taxon>Arthropoda</taxon>
        <taxon>Crustacea</taxon>
        <taxon>Multicrustacea</taxon>
        <taxon>Malacostraca</taxon>
        <taxon>Eumalacostraca</taxon>
        <taxon>Eucarida</taxon>
        <taxon>Decapoda</taxon>
        <taxon>Pleocyemata</taxon>
        <taxon>Anomura</taxon>
        <taxon>Galatheoidea</taxon>
        <taxon>Porcellanidae</taxon>
        <taxon>Petrolisthes</taxon>
    </lineage>
</organism>